<evidence type="ECO:0000313" key="1">
    <source>
        <dbReference type="EMBL" id="MBB5109978.1"/>
    </source>
</evidence>
<proteinExistence type="predicted"/>
<evidence type="ECO:0000313" key="2">
    <source>
        <dbReference type="Proteomes" id="UP000549009"/>
    </source>
</evidence>
<reference evidence="1 2" key="1">
    <citation type="submission" date="2020-08" db="EMBL/GenBank/DDBJ databases">
        <title>Genomic Encyclopedia of Type Strains, Phase III (KMG-III): the genomes of soil and plant-associated and newly described type strains.</title>
        <authorList>
            <person name="Whitman W."/>
        </authorList>
    </citation>
    <scope>NUCLEOTIDE SEQUENCE [LARGE SCALE GENOMIC DNA]</scope>
    <source>
        <strain evidence="1 2">CECT 3146</strain>
    </source>
</reference>
<comment type="caution">
    <text evidence="1">The sequence shown here is derived from an EMBL/GenBank/DDBJ whole genome shotgun (WGS) entry which is preliminary data.</text>
</comment>
<organism evidence="1 2">
    <name type="scientific">Streptomyces spectabilis</name>
    <dbReference type="NCBI Taxonomy" id="68270"/>
    <lineage>
        <taxon>Bacteria</taxon>
        <taxon>Bacillati</taxon>
        <taxon>Actinomycetota</taxon>
        <taxon>Actinomycetes</taxon>
        <taxon>Kitasatosporales</taxon>
        <taxon>Streptomycetaceae</taxon>
        <taxon>Streptomyces</taxon>
    </lineage>
</organism>
<protein>
    <recommendedName>
        <fullName evidence="3">Transposase family protein</fullName>
    </recommendedName>
</protein>
<dbReference type="AlphaFoldDB" id="A0A7W8F017"/>
<evidence type="ECO:0008006" key="3">
    <source>
        <dbReference type="Google" id="ProtNLM"/>
    </source>
</evidence>
<gene>
    <name evidence="1" type="ORF">FHS40_009108</name>
</gene>
<sequence>MSGTRSGSRAPGPFRQAVLVLRWFRNRRCVHCLAADAEISQATAHRHLHEGIDVLADEAPDPASVLEQCRHDGLPFVILDGALIRCDRVAGENEHGTDLWYAIWIKHFAGNIQFTAAPPRNTSVGFRGGARQCP</sequence>
<dbReference type="Proteomes" id="UP000549009">
    <property type="component" value="Unassembled WGS sequence"/>
</dbReference>
<dbReference type="EMBL" id="JACHJD010000051">
    <property type="protein sequence ID" value="MBB5109978.1"/>
    <property type="molecule type" value="Genomic_DNA"/>
</dbReference>
<name>A0A7W8F017_STRST</name>
<keyword evidence="2" id="KW-1185">Reference proteome</keyword>
<accession>A0A7W8F017</accession>